<feature type="non-terminal residue" evidence="1">
    <location>
        <position position="76"/>
    </location>
</feature>
<dbReference type="EMBL" id="UINC01065881">
    <property type="protein sequence ID" value="SVB95994.1"/>
    <property type="molecule type" value="Genomic_DNA"/>
</dbReference>
<organism evidence="1">
    <name type="scientific">marine metagenome</name>
    <dbReference type="NCBI Taxonomy" id="408172"/>
    <lineage>
        <taxon>unclassified sequences</taxon>
        <taxon>metagenomes</taxon>
        <taxon>ecological metagenomes</taxon>
    </lineage>
</organism>
<gene>
    <name evidence="1" type="ORF">METZ01_LOCUS248848</name>
</gene>
<protein>
    <submittedName>
        <fullName evidence="1">Uncharacterized protein</fullName>
    </submittedName>
</protein>
<reference evidence="1" key="1">
    <citation type="submission" date="2018-05" db="EMBL/GenBank/DDBJ databases">
        <authorList>
            <person name="Lanie J.A."/>
            <person name="Ng W.-L."/>
            <person name="Kazmierczak K.M."/>
            <person name="Andrzejewski T.M."/>
            <person name="Davidsen T.M."/>
            <person name="Wayne K.J."/>
            <person name="Tettelin H."/>
            <person name="Glass J.I."/>
            <person name="Rusch D."/>
            <person name="Podicherti R."/>
            <person name="Tsui H.-C.T."/>
            <person name="Winkler M.E."/>
        </authorList>
    </citation>
    <scope>NUCLEOTIDE SEQUENCE</scope>
</reference>
<evidence type="ECO:0000313" key="1">
    <source>
        <dbReference type="EMBL" id="SVB95994.1"/>
    </source>
</evidence>
<sequence>MVSLFLVGLARPIGAWSAERSAEGLVVLYDFRLAKGSIVRDRSGAGQPLDLKIENPKNVRRSEGALEVRGKTLIHS</sequence>
<dbReference type="AlphaFoldDB" id="A0A382I8D7"/>
<accession>A0A382I8D7</accession>
<proteinExistence type="predicted"/>
<name>A0A382I8D7_9ZZZZ</name>